<gene>
    <name evidence="1" type="ORF">ACFSDX_13935</name>
</gene>
<keyword evidence="2" id="KW-1185">Reference proteome</keyword>
<reference evidence="2" key="1">
    <citation type="journal article" date="2019" name="Int. J. Syst. Evol. Microbiol.">
        <title>The Global Catalogue of Microorganisms (GCM) 10K type strain sequencing project: providing services to taxonomists for standard genome sequencing and annotation.</title>
        <authorList>
            <consortium name="The Broad Institute Genomics Platform"/>
            <consortium name="The Broad Institute Genome Sequencing Center for Infectious Disease"/>
            <person name="Wu L."/>
            <person name="Ma J."/>
        </authorList>
    </citation>
    <scope>NUCLEOTIDE SEQUENCE [LARGE SCALE GENOMIC DNA]</scope>
    <source>
        <strain evidence="2">CGMCC 1.15795</strain>
    </source>
</reference>
<dbReference type="RefSeq" id="WP_382314521.1">
    <property type="nucleotide sequence ID" value="NZ_JBHUFD010000005.1"/>
</dbReference>
<name>A0ABW4QVC4_9BACT</name>
<dbReference type="Proteomes" id="UP001597197">
    <property type="component" value="Unassembled WGS sequence"/>
</dbReference>
<evidence type="ECO:0000313" key="2">
    <source>
        <dbReference type="Proteomes" id="UP001597197"/>
    </source>
</evidence>
<dbReference type="EMBL" id="JBHUFD010000005">
    <property type="protein sequence ID" value="MFD1873541.1"/>
    <property type="molecule type" value="Genomic_DNA"/>
</dbReference>
<evidence type="ECO:0000313" key="1">
    <source>
        <dbReference type="EMBL" id="MFD1873541.1"/>
    </source>
</evidence>
<proteinExistence type="predicted"/>
<accession>A0ABW4QVC4</accession>
<organism evidence="1 2">
    <name type="scientific">Hymenobacter bucti</name>
    <dbReference type="NCBI Taxonomy" id="1844114"/>
    <lineage>
        <taxon>Bacteria</taxon>
        <taxon>Pseudomonadati</taxon>
        <taxon>Bacteroidota</taxon>
        <taxon>Cytophagia</taxon>
        <taxon>Cytophagales</taxon>
        <taxon>Hymenobacteraceae</taxon>
        <taxon>Hymenobacter</taxon>
    </lineage>
</organism>
<protein>
    <submittedName>
        <fullName evidence="1">Uncharacterized protein</fullName>
    </submittedName>
</protein>
<sequence>MYNSIYPFKHILRVALVALPLLLLLGLNGRTVSLLRPVNTPAQSRLSAAPRATVIRQKVVLEAASPLGAYMAPALALGWLPGTLPTTWLPRLVRRAVAAAPLAEAGAFVALLCRQRLLSAALSPQAP</sequence>
<comment type="caution">
    <text evidence="1">The sequence shown here is derived from an EMBL/GenBank/DDBJ whole genome shotgun (WGS) entry which is preliminary data.</text>
</comment>